<dbReference type="STRING" id="999552.METH_07605"/>
<dbReference type="Proteomes" id="UP000018780">
    <property type="component" value="Chromosome"/>
</dbReference>
<evidence type="ECO:0000313" key="2">
    <source>
        <dbReference type="Proteomes" id="UP000018780"/>
    </source>
</evidence>
<keyword evidence="2" id="KW-1185">Reference proteome</keyword>
<name>V9VW51_9RHOB</name>
<dbReference type="AlphaFoldDB" id="V9VW51"/>
<gene>
    <name evidence="1" type="ORF">METH_07605</name>
</gene>
<dbReference type="EMBL" id="CP006773">
    <property type="protein sequence ID" value="AHD02981.1"/>
    <property type="molecule type" value="Genomic_DNA"/>
</dbReference>
<proteinExistence type="predicted"/>
<dbReference type="KEGG" id="lmd:METH_07605"/>
<organism evidence="1 2">
    <name type="scientific">Leisingera methylohalidivorans DSM 14336</name>
    <dbReference type="NCBI Taxonomy" id="999552"/>
    <lineage>
        <taxon>Bacteria</taxon>
        <taxon>Pseudomonadati</taxon>
        <taxon>Pseudomonadota</taxon>
        <taxon>Alphaproteobacteria</taxon>
        <taxon>Rhodobacterales</taxon>
        <taxon>Roseobacteraceae</taxon>
        <taxon>Leisingera</taxon>
    </lineage>
</organism>
<dbReference type="HOGENOM" id="CLU_3008795_0_0_5"/>
<reference evidence="1 2" key="1">
    <citation type="submission" date="2013-09" db="EMBL/GenBank/DDBJ databases">
        <authorList>
            <consortium name="DOE Joint Genome Institute"/>
            <person name="Klenk H.-P."/>
            <person name="Huntemann M."/>
            <person name="Han J."/>
            <person name="Chen A."/>
            <person name="Kyrpides N."/>
            <person name="Mavromatis K."/>
            <person name="Markowitz V."/>
            <person name="Palaniappan K."/>
            <person name="Ivanova N."/>
            <person name="Schaumberg A."/>
            <person name="Pati A."/>
            <person name="Liolios K."/>
            <person name="Nordberg H.P."/>
            <person name="Cantor M.N."/>
            <person name="Hua S.X."/>
            <person name="Woyke T."/>
        </authorList>
    </citation>
    <scope>NUCLEOTIDE SEQUENCE [LARGE SCALE GENOMIC DNA]</scope>
    <source>
        <strain evidence="1 2">DSM 14336</strain>
    </source>
</reference>
<evidence type="ECO:0000313" key="1">
    <source>
        <dbReference type="EMBL" id="AHD02981.1"/>
    </source>
</evidence>
<accession>V9VW51</accession>
<protein>
    <submittedName>
        <fullName evidence="1">Uncharacterized protein</fullName>
    </submittedName>
</protein>
<sequence length="56" mass="6148">MIGGFSREALCLIACASFVVRELIAVVRTGCKRRPGSYGGELFCSGRKRPWAEVRS</sequence>